<dbReference type="RefSeq" id="XP_066721872.1">
    <property type="nucleotide sequence ID" value="XM_066853731.1"/>
</dbReference>
<feature type="region of interest" description="Disordered" evidence="1">
    <location>
        <begin position="1"/>
        <end position="67"/>
    </location>
</feature>
<keyword evidence="3" id="KW-1185">Reference proteome</keyword>
<name>A0ABR1WW13_9PEZI</name>
<evidence type="ECO:0000256" key="1">
    <source>
        <dbReference type="SAM" id="MobiDB-lite"/>
    </source>
</evidence>
<accession>A0ABR1WW13</accession>
<comment type="caution">
    <text evidence="2">The sequence shown here is derived from an EMBL/GenBank/DDBJ whole genome shotgun (WGS) entry which is preliminary data.</text>
</comment>
<proteinExistence type="predicted"/>
<evidence type="ECO:0000313" key="3">
    <source>
        <dbReference type="Proteomes" id="UP001480595"/>
    </source>
</evidence>
<protein>
    <submittedName>
        <fullName evidence="2">Uncharacterized protein</fullName>
    </submittedName>
</protein>
<dbReference type="GeneID" id="92086794"/>
<organism evidence="2 3">
    <name type="scientific">Apiospora phragmitis</name>
    <dbReference type="NCBI Taxonomy" id="2905665"/>
    <lineage>
        <taxon>Eukaryota</taxon>
        <taxon>Fungi</taxon>
        <taxon>Dikarya</taxon>
        <taxon>Ascomycota</taxon>
        <taxon>Pezizomycotina</taxon>
        <taxon>Sordariomycetes</taxon>
        <taxon>Xylariomycetidae</taxon>
        <taxon>Amphisphaeriales</taxon>
        <taxon>Apiosporaceae</taxon>
        <taxon>Apiospora</taxon>
    </lineage>
</organism>
<feature type="compositionally biased region" description="Low complexity" evidence="1">
    <location>
        <begin position="17"/>
        <end position="50"/>
    </location>
</feature>
<reference evidence="2 3" key="1">
    <citation type="submission" date="2023-01" db="EMBL/GenBank/DDBJ databases">
        <title>Analysis of 21 Apiospora genomes using comparative genomics revels a genus with tremendous synthesis potential of carbohydrate active enzymes and secondary metabolites.</title>
        <authorList>
            <person name="Sorensen T."/>
        </authorList>
    </citation>
    <scope>NUCLEOTIDE SEQUENCE [LARGE SCALE GENOMIC DNA]</scope>
    <source>
        <strain evidence="2 3">CBS 135458</strain>
    </source>
</reference>
<gene>
    <name evidence="2" type="ORF">PG994_002322</name>
</gene>
<sequence length="84" mass="8912">MASRISSDSYDEIAAMKGSPIPSNSSKSSSSSRISGAMKKAKAKLSSSSTSREEKAQKKAGKSGKRSQAYKDTLFAYEVLAITK</sequence>
<dbReference type="EMBL" id="JAQQWL010000002">
    <property type="protein sequence ID" value="KAK8087348.1"/>
    <property type="molecule type" value="Genomic_DNA"/>
</dbReference>
<dbReference type="Proteomes" id="UP001480595">
    <property type="component" value="Unassembled WGS sequence"/>
</dbReference>
<evidence type="ECO:0000313" key="2">
    <source>
        <dbReference type="EMBL" id="KAK8087348.1"/>
    </source>
</evidence>